<evidence type="ECO:0000313" key="1">
    <source>
        <dbReference type="EMBL" id="MPM91896.1"/>
    </source>
</evidence>
<organism evidence="1">
    <name type="scientific">bioreactor metagenome</name>
    <dbReference type="NCBI Taxonomy" id="1076179"/>
    <lineage>
        <taxon>unclassified sequences</taxon>
        <taxon>metagenomes</taxon>
        <taxon>ecological metagenomes</taxon>
    </lineage>
</organism>
<dbReference type="AlphaFoldDB" id="A0A645DRF6"/>
<name>A0A645DRF6_9ZZZZ</name>
<comment type="caution">
    <text evidence="1">The sequence shown here is derived from an EMBL/GenBank/DDBJ whole genome shotgun (WGS) entry which is preliminary data.</text>
</comment>
<dbReference type="EMBL" id="VSSQ01038895">
    <property type="protein sequence ID" value="MPM91896.1"/>
    <property type="molecule type" value="Genomic_DNA"/>
</dbReference>
<reference evidence="1" key="1">
    <citation type="submission" date="2019-08" db="EMBL/GenBank/DDBJ databases">
        <authorList>
            <person name="Kucharzyk K."/>
            <person name="Murdoch R.W."/>
            <person name="Higgins S."/>
            <person name="Loffler F."/>
        </authorList>
    </citation>
    <scope>NUCLEOTIDE SEQUENCE</scope>
</reference>
<accession>A0A645DRF6</accession>
<protein>
    <submittedName>
        <fullName evidence="1">Uncharacterized protein</fullName>
    </submittedName>
</protein>
<proteinExistence type="predicted"/>
<sequence length="122" mass="13797">MLFSISRESDGIIIITSDGTKKIITDKSALEVIAEKGSALKYNIKVSNNTKDSFAIYCYKYKDSSALFNIKNEKGKVLYYNNLVKQDSGESNKEVTRLYDINIKVSKGDSNYEIKFNKAMVK</sequence>
<gene>
    <name evidence="1" type="ORF">SDC9_139030</name>
</gene>